<keyword evidence="1" id="KW-0472">Membrane</keyword>
<dbReference type="OrthoDB" id="28186at2759"/>
<organism evidence="2 3">
    <name type="scientific">Amphibalanus amphitrite</name>
    <name type="common">Striped barnacle</name>
    <name type="synonym">Balanus amphitrite</name>
    <dbReference type="NCBI Taxonomy" id="1232801"/>
    <lineage>
        <taxon>Eukaryota</taxon>
        <taxon>Metazoa</taxon>
        <taxon>Ecdysozoa</taxon>
        <taxon>Arthropoda</taxon>
        <taxon>Crustacea</taxon>
        <taxon>Multicrustacea</taxon>
        <taxon>Cirripedia</taxon>
        <taxon>Thoracica</taxon>
        <taxon>Thoracicalcarea</taxon>
        <taxon>Balanomorpha</taxon>
        <taxon>Balanoidea</taxon>
        <taxon>Balanidae</taxon>
        <taxon>Amphibalaninae</taxon>
        <taxon>Amphibalanus</taxon>
    </lineage>
</organism>
<name>A0A6A4VJC2_AMPAM</name>
<evidence type="ECO:0000313" key="2">
    <source>
        <dbReference type="EMBL" id="KAF0290438.1"/>
    </source>
</evidence>
<evidence type="ECO:0000256" key="1">
    <source>
        <dbReference type="SAM" id="Phobius"/>
    </source>
</evidence>
<comment type="caution">
    <text evidence="2">The sequence shown here is derived from an EMBL/GenBank/DDBJ whole genome shotgun (WGS) entry which is preliminary data.</text>
</comment>
<gene>
    <name evidence="2" type="ORF">FJT64_011362</name>
</gene>
<sequence length="198" mass="22523">MEQGFSFHGEGSVGGGLRGLLGQVGDLFSHFSRHLAPAYHHDRCERSLQMRLYTMHKREFVLLFAGFLLSFFVIILIGLAGKSAKCVHYEIGRRAHNRPHAIECCRLGGVGIMLDLFIVQRKQSTNTPLRDYRAHLTLHTLINSVELLFSVFRFSSHQTAYHSLPSTYPRPTGLPQNPPRWCGHLLINPSSTQFPYRH</sequence>
<dbReference type="AlphaFoldDB" id="A0A6A4VJC2"/>
<dbReference type="Proteomes" id="UP000440578">
    <property type="component" value="Unassembled WGS sequence"/>
</dbReference>
<keyword evidence="1" id="KW-0812">Transmembrane</keyword>
<evidence type="ECO:0000313" key="3">
    <source>
        <dbReference type="Proteomes" id="UP000440578"/>
    </source>
</evidence>
<keyword evidence="3" id="KW-1185">Reference proteome</keyword>
<proteinExistence type="predicted"/>
<dbReference type="EMBL" id="VIIS01001956">
    <property type="protein sequence ID" value="KAF0290438.1"/>
    <property type="molecule type" value="Genomic_DNA"/>
</dbReference>
<keyword evidence="1" id="KW-1133">Transmembrane helix</keyword>
<feature type="transmembrane region" description="Helical" evidence="1">
    <location>
        <begin position="60"/>
        <end position="81"/>
    </location>
</feature>
<protein>
    <submittedName>
        <fullName evidence="2">Uncharacterized protein</fullName>
    </submittedName>
</protein>
<reference evidence="2 3" key="1">
    <citation type="submission" date="2019-07" db="EMBL/GenBank/DDBJ databases">
        <title>Draft genome assembly of a fouling barnacle, Amphibalanus amphitrite (Darwin, 1854): The first reference genome for Thecostraca.</title>
        <authorList>
            <person name="Kim W."/>
        </authorList>
    </citation>
    <scope>NUCLEOTIDE SEQUENCE [LARGE SCALE GENOMIC DNA]</scope>
    <source>
        <strain evidence="2">SNU_AA5</strain>
        <tissue evidence="2">Soma without cirri and trophi</tissue>
    </source>
</reference>
<accession>A0A6A4VJC2</accession>